<gene>
    <name evidence="2" type="ORF">ElP_09250</name>
</gene>
<keyword evidence="3" id="KW-1185">Reference proteome</keyword>
<evidence type="ECO:0000313" key="3">
    <source>
        <dbReference type="Proteomes" id="UP000317835"/>
    </source>
</evidence>
<accession>A0A518GWX4</accession>
<dbReference type="AlphaFoldDB" id="A0A518GWX4"/>
<dbReference type="OrthoDB" id="254274at2"/>
<sequence precursor="true">MGRRDAILATALALAWSATAQEAEPPAGASFASEKYGLSCPISGRWEVVLSERDDLIFVARVPQQDPGRPAAVGCELGLAPESLDEYRTRIDGNAERGRIPGELVRNELVEREDGEPRLVTVTEFRPPFGGTWRETTIRRLSHRQMYVFKVNADAEDPGYDALMDAFDAMVDGADFSGPDTGATPVEDPEANRWVQDEFKFAVDLPEGWAPALAPSQLALLFANGPAHGIWSDNFLVIARPSGRFDPDRLAEDLPDLLRQEEPGCEVLSCEVIDQPGAGRAVETVARTDRGPFSMTVLERRFKGDRFEYEVKFTLETERFEALAPELRRCLDRFAEVPGEIPAARPGIAG</sequence>
<feature type="signal peptide" evidence="1">
    <location>
        <begin position="1"/>
        <end position="20"/>
    </location>
</feature>
<reference evidence="2 3" key="1">
    <citation type="submission" date="2019-02" db="EMBL/GenBank/DDBJ databases">
        <title>Deep-cultivation of Planctomycetes and their phenomic and genomic characterization uncovers novel biology.</title>
        <authorList>
            <person name="Wiegand S."/>
            <person name="Jogler M."/>
            <person name="Boedeker C."/>
            <person name="Pinto D."/>
            <person name="Vollmers J."/>
            <person name="Rivas-Marin E."/>
            <person name="Kohn T."/>
            <person name="Peeters S.H."/>
            <person name="Heuer A."/>
            <person name="Rast P."/>
            <person name="Oberbeckmann S."/>
            <person name="Bunk B."/>
            <person name="Jeske O."/>
            <person name="Meyerdierks A."/>
            <person name="Storesund J.E."/>
            <person name="Kallscheuer N."/>
            <person name="Luecker S."/>
            <person name="Lage O.M."/>
            <person name="Pohl T."/>
            <person name="Merkel B.J."/>
            <person name="Hornburger P."/>
            <person name="Mueller R.-W."/>
            <person name="Bruemmer F."/>
            <person name="Labrenz M."/>
            <person name="Spormann A.M."/>
            <person name="Op den Camp H."/>
            <person name="Overmann J."/>
            <person name="Amann R."/>
            <person name="Jetten M.S.M."/>
            <person name="Mascher T."/>
            <person name="Medema M.H."/>
            <person name="Devos D.P."/>
            <person name="Kaster A.-K."/>
            <person name="Ovreas L."/>
            <person name="Rohde M."/>
            <person name="Galperin M.Y."/>
            <person name="Jogler C."/>
        </authorList>
    </citation>
    <scope>NUCLEOTIDE SEQUENCE [LARGE SCALE GENOMIC DNA]</scope>
    <source>
        <strain evidence="2 3">ElP</strain>
    </source>
</reference>
<organism evidence="2 3">
    <name type="scientific">Tautonia plasticadhaerens</name>
    <dbReference type="NCBI Taxonomy" id="2527974"/>
    <lineage>
        <taxon>Bacteria</taxon>
        <taxon>Pseudomonadati</taxon>
        <taxon>Planctomycetota</taxon>
        <taxon>Planctomycetia</taxon>
        <taxon>Isosphaerales</taxon>
        <taxon>Isosphaeraceae</taxon>
        <taxon>Tautonia</taxon>
    </lineage>
</organism>
<feature type="chain" id="PRO_5022113482" evidence="1">
    <location>
        <begin position="21"/>
        <end position="350"/>
    </location>
</feature>
<keyword evidence="1" id="KW-0732">Signal</keyword>
<dbReference type="KEGG" id="tpla:ElP_09250"/>
<protein>
    <submittedName>
        <fullName evidence="2">Uncharacterized protein</fullName>
    </submittedName>
</protein>
<dbReference type="Proteomes" id="UP000317835">
    <property type="component" value="Chromosome"/>
</dbReference>
<proteinExistence type="predicted"/>
<evidence type="ECO:0000256" key="1">
    <source>
        <dbReference type="SAM" id="SignalP"/>
    </source>
</evidence>
<evidence type="ECO:0000313" key="2">
    <source>
        <dbReference type="EMBL" id="QDV33083.1"/>
    </source>
</evidence>
<name>A0A518GWX4_9BACT</name>
<dbReference type="RefSeq" id="WP_145267500.1">
    <property type="nucleotide sequence ID" value="NZ_CP036426.1"/>
</dbReference>
<dbReference type="EMBL" id="CP036426">
    <property type="protein sequence ID" value="QDV33083.1"/>
    <property type="molecule type" value="Genomic_DNA"/>
</dbReference>